<accession>A0AA40G317</accession>
<keyword evidence="2" id="KW-1185">Reference proteome</keyword>
<dbReference type="EMBL" id="JAHYIQ010000008">
    <property type="protein sequence ID" value="KAK1130072.1"/>
    <property type="molecule type" value="Genomic_DNA"/>
</dbReference>
<name>A0AA40G317_9HYME</name>
<reference evidence="1" key="1">
    <citation type="submission" date="2021-10" db="EMBL/GenBank/DDBJ databases">
        <title>Melipona bicolor Genome sequencing and assembly.</title>
        <authorList>
            <person name="Araujo N.S."/>
            <person name="Arias M.C."/>
        </authorList>
    </citation>
    <scope>NUCLEOTIDE SEQUENCE</scope>
    <source>
        <strain evidence="1">USP_2M_L1-L4_2017</strain>
        <tissue evidence="1">Whole body</tissue>
    </source>
</reference>
<feature type="non-terminal residue" evidence="1">
    <location>
        <position position="1"/>
    </location>
</feature>
<proteinExistence type="predicted"/>
<dbReference type="AlphaFoldDB" id="A0AA40G317"/>
<evidence type="ECO:0000313" key="1">
    <source>
        <dbReference type="EMBL" id="KAK1130072.1"/>
    </source>
</evidence>
<dbReference type="Proteomes" id="UP001177670">
    <property type="component" value="Unassembled WGS sequence"/>
</dbReference>
<sequence>AASNGRGGFPSAVGKGGAILWLLSGQPPIDSSPLWHHHCWKEGASIQFQGKKTVHEAEFAP</sequence>
<protein>
    <submittedName>
        <fullName evidence="1">Uncharacterized protein</fullName>
    </submittedName>
</protein>
<comment type="caution">
    <text evidence="1">The sequence shown here is derived from an EMBL/GenBank/DDBJ whole genome shotgun (WGS) entry which is preliminary data.</text>
</comment>
<organism evidence="1 2">
    <name type="scientific">Melipona bicolor</name>
    <dbReference type="NCBI Taxonomy" id="60889"/>
    <lineage>
        <taxon>Eukaryota</taxon>
        <taxon>Metazoa</taxon>
        <taxon>Ecdysozoa</taxon>
        <taxon>Arthropoda</taxon>
        <taxon>Hexapoda</taxon>
        <taxon>Insecta</taxon>
        <taxon>Pterygota</taxon>
        <taxon>Neoptera</taxon>
        <taxon>Endopterygota</taxon>
        <taxon>Hymenoptera</taxon>
        <taxon>Apocrita</taxon>
        <taxon>Aculeata</taxon>
        <taxon>Apoidea</taxon>
        <taxon>Anthophila</taxon>
        <taxon>Apidae</taxon>
        <taxon>Melipona</taxon>
    </lineage>
</organism>
<evidence type="ECO:0000313" key="2">
    <source>
        <dbReference type="Proteomes" id="UP001177670"/>
    </source>
</evidence>
<gene>
    <name evidence="1" type="ORF">K0M31_019756</name>
</gene>